<dbReference type="InterPro" id="IPR023214">
    <property type="entry name" value="HAD_sf"/>
</dbReference>
<dbReference type="SUPFAM" id="SSF56784">
    <property type="entry name" value="HAD-like"/>
    <property type="match status" value="1"/>
</dbReference>
<evidence type="ECO:0000259" key="1">
    <source>
        <dbReference type="Pfam" id="PF22548"/>
    </source>
</evidence>
<keyword evidence="3" id="KW-1185">Reference proteome</keyword>
<evidence type="ECO:0000313" key="3">
    <source>
        <dbReference type="Proteomes" id="UP000322214"/>
    </source>
</evidence>
<dbReference type="EMBL" id="CP042912">
    <property type="protein sequence ID" value="QEG22489.1"/>
    <property type="molecule type" value="Genomic_DNA"/>
</dbReference>
<dbReference type="STRING" id="980251.GCA_001642875_04825"/>
<gene>
    <name evidence="2" type="ORF">MFFC18_23700</name>
</gene>
<dbReference type="KEGG" id="mff:MFFC18_23700"/>
<organism evidence="2 3">
    <name type="scientific">Mariniblastus fucicola</name>
    <dbReference type="NCBI Taxonomy" id="980251"/>
    <lineage>
        <taxon>Bacteria</taxon>
        <taxon>Pseudomonadati</taxon>
        <taxon>Planctomycetota</taxon>
        <taxon>Planctomycetia</taxon>
        <taxon>Pirellulales</taxon>
        <taxon>Pirellulaceae</taxon>
        <taxon>Mariniblastus</taxon>
    </lineage>
</organism>
<dbReference type="Pfam" id="PF22548">
    <property type="entry name" value="AEP-TOTE"/>
    <property type="match status" value="1"/>
</dbReference>
<dbReference type="Gene3D" id="3.40.50.1000">
    <property type="entry name" value="HAD superfamily/HAD-like"/>
    <property type="match status" value="1"/>
</dbReference>
<dbReference type="AlphaFoldDB" id="A0A5B9PAH0"/>
<sequence length="372" mass="42255">MGRFFTMNDTHFDQLAGQWKERSTELGAWVMQHWVNRRDIWGRYLAEKYRGESPSGTPKNKAITAPFSRERGKISLQVASLIKHFKARDGAGILGVHSQAANGTSRWFAIDIDYHTPDDHTGSREANYLAATTWFKRLQSLGFDPLLMDSNGDGGYHLLQFFSGPMKTETVRRFVKELVSDYETLGLDEPPDLFPGTHGSNHFGSWLRLPGRHHTRKHFTRVFNDEPFVDVEWLEGHDAIDRMLATQPATQDLLSQHGITTKRLTLCLDFDGVIHSYQSGWQGAGIVADPPIHKVDIAIARLRQDYRIVVHSARCNTEEGRTAIANWLAKHNIAVDEVCEHKPPAHLYIDDRAVPFSGDWEQTIADVKAFRK</sequence>
<proteinExistence type="predicted"/>
<name>A0A5B9PAH0_9BACT</name>
<dbReference type="RefSeq" id="WP_202907597.1">
    <property type="nucleotide sequence ID" value="NZ_CP042912.1"/>
</dbReference>
<reference evidence="2 3" key="1">
    <citation type="submission" date="2019-08" db="EMBL/GenBank/DDBJ databases">
        <title>Deep-cultivation of Planctomycetes and their phenomic and genomic characterization uncovers novel biology.</title>
        <authorList>
            <person name="Wiegand S."/>
            <person name="Jogler M."/>
            <person name="Boedeker C."/>
            <person name="Pinto D."/>
            <person name="Vollmers J."/>
            <person name="Rivas-Marin E."/>
            <person name="Kohn T."/>
            <person name="Peeters S.H."/>
            <person name="Heuer A."/>
            <person name="Rast P."/>
            <person name="Oberbeckmann S."/>
            <person name="Bunk B."/>
            <person name="Jeske O."/>
            <person name="Meyerdierks A."/>
            <person name="Storesund J.E."/>
            <person name="Kallscheuer N."/>
            <person name="Luecker S."/>
            <person name="Lage O.M."/>
            <person name="Pohl T."/>
            <person name="Merkel B.J."/>
            <person name="Hornburger P."/>
            <person name="Mueller R.-W."/>
            <person name="Bruemmer F."/>
            <person name="Labrenz M."/>
            <person name="Spormann A.M."/>
            <person name="Op den Camp H."/>
            <person name="Overmann J."/>
            <person name="Amann R."/>
            <person name="Jetten M.S.M."/>
            <person name="Mascher T."/>
            <person name="Medema M.H."/>
            <person name="Devos D.P."/>
            <person name="Kaster A.-K."/>
            <person name="Ovreas L."/>
            <person name="Rohde M."/>
            <person name="Galperin M.Y."/>
            <person name="Jogler C."/>
        </authorList>
    </citation>
    <scope>NUCLEOTIDE SEQUENCE [LARGE SCALE GENOMIC DNA]</scope>
    <source>
        <strain evidence="2 3">FC18</strain>
    </source>
</reference>
<dbReference type="InterPro" id="IPR054347">
    <property type="entry name" value="TOTE_primase"/>
</dbReference>
<protein>
    <recommendedName>
        <fullName evidence="1">TOTE conflict system primase domain-containing protein</fullName>
    </recommendedName>
</protein>
<dbReference type="Proteomes" id="UP000322214">
    <property type="component" value="Chromosome"/>
</dbReference>
<evidence type="ECO:0000313" key="2">
    <source>
        <dbReference type="EMBL" id="QEG22489.1"/>
    </source>
</evidence>
<dbReference type="InterPro" id="IPR036412">
    <property type="entry name" value="HAD-like_sf"/>
</dbReference>
<feature type="domain" description="TOTE conflict system primase" evidence="1">
    <location>
        <begin position="65"/>
        <end position="229"/>
    </location>
</feature>
<accession>A0A5B9PAH0</accession>